<evidence type="ECO:0000256" key="10">
    <source>
        <dbReference type="ARBA" id="ARBA00068898"/>
    </source>
</evidence>
<gene>
    <name evidence="13" type="ORF">EAI_03262</name>
</gene>
<dbReference type="FunFam" id="3.40.630.30:FF:000016">
    <property type="entry name" value="nudix hydrolase 2"/>
    <property type="match status" value="1"/>
</dbReference>
<dbReference type="SUPFAM" id="SSF55811">
    <property type="entry name" value="Nudix"/>
    <property type="match status" value="1"/>
</dbReference>
<keyword evidence="8" id="KW-0539">Nucleus</keyword>
<dbReference type="Proteomes" id="UP000008237">
    <property type="component" value="Unassembled WGS sequence"/>
</dbReference>
<keyword evidence="5" id="KW-0963">Cytoplasm</keyword>
<comment type="function">
    <text evidence="9">May contribute to the regulation of cell proliferation.</text>
</comment>
<evidence type="ECO:0000256" key="4">
    <source>
        <dbReference type="ARBA" id="ARBA00005582"/>
    </source>
</evidence>
<dbReference type="InParanoid" id="E2B6F4"/>
<dbReference type="GO" id="GO:0051287">
    <property type="term" value="F:NAD binding"/>
    <property type="evidence" value="ECO:0007669"/>
    <property type="project" value="TreeGrafter"/>
</dbReference>
<dbReference type="PRINTS" id="PR00502">
    <property type="entry name" value="NUDIXFAMILY"/>
</dbReference>
<dbReference type="InterPro" id="IPR000086">
    <property type="entry name" value="NUDIX_hydrolase_dom"/>
</dbReference>
<evidence type="ECO:0000313" key="14">
    <source>
        <dbReference type="Proteomes" id="UP000008237"/>
    </source>
</evidence>
<dbReference type="PROSITE" id="PS51462">
    <property type="entry name" value="NUDIX"/>
    <property type="match status" value="1"/>
</dbReference>
<evidence type="ECO:0000259" key="12">
    <source>
        <dbReference type="PROSITE" id="PS51462"/>
    </source>
</evidence>
<dbReference type="Pfam" id="PF00293">
    <property type="entry name" value="NUDIX"/>
    <property type="match status" value="1"/>
</dbReference>
<evidence type="ECO:0000256" key="6">
    <source>
        <dbReference type="ARBA" id="ARBA00022801"/>
    </source>
</evidence>
<dbReference type="Gene3D" id="3.90.79.10">
    <property type="entry name" value="Nucleoside Triphosphate Pyrophosphohydrolase"/>
    <property type="match status" value="1"/>
</dbReference>
<dbReference type="InterPro" id="IPR003293">
    <property type="entry name" value="Nudix_hydrolase6-like"/>
</dbReference>
<evidence type="ECO:0000256" key="5">
    <source>
        <dbReference type="ARBA" id="ARBA00022490"/>
    </source>
</evidence>
<feature type="domain" description="Nudix hydrolase" evidence="12">
    <location>
        <begin position="98"/>
        <end position="229"/>
    </location>
</feature>
<dbReference type="FunCoup" id="E2B6F4">
    <property type="interactions" value="9"/>
</dbReference>
<dbReference type="Gene3D" id="3.40.630.30">
    <property type="match status" value="1"/>
</dbReference>
<dbReference type="EMBL" id="GL445973">
    <property type="protein sequence ID" value="EFN88698.1"/>
    <property type="molecule type" value="Genomic_DNA"/>
</dbReference>
<evidence type="ECO:0000256" key="3">
    <source>
        <dbReference type="ARBA" id="ARBA00004496"/>
    </source>
</evidence>
<dbReference type="GO" id="GO:0005634">
    <property type="term" value="C:nucleus"/>
    <property type="evidence" value="ECO:0007669"/>
    <property type="project" value="UniProtKB-SubCell"/>
</dbReference>
<protein>
    <recommendedName>
        <fullName evidence="10">Nucleoside diphosphate-linked moiety X motif 6</fullName>
    </recommendedName>
</protein>
<evidence type="ECO:0000256" key="11">
    <source>
        <dbReference type="RuleBase" id="RU003476"/>
    </source>
</evidence>
<dbReference type="FunFam" id="3.90.79.10:FF:000027">
    <property type="entry name" value="nucleoside diphosphate-linked moiety X motif 6"/>
    <property type="match status" value="1"/>
</dbReference>
<dbReference type="GO" id="GO:0005739">
    <property type="term" value="C:mitochondrion"/>
    <property type="evidence" value="ECO:0007669"/>
    <property type="project" value="UniProtKB-SubCell"/>
</dbReference>
<keyword evidence="14" id="KW-1185">Reference proteome</keyword>
<dbReference type="Pfam" id="PF18290">
    <property type="entry name" value="Nudix_hydro"/>
    <property type="match status" value="1"/>
</dbReference>
<sequence length="267" mass="31205">MAKQIFNGQSDHYNGITIDSAEETCDSKIFAQRLRDSLEQWVKDKKRTIWFRVRIPHTEWVPILTKQGFVFHHAKEEYVMLYRWLPVDEHCNVPKYAHTILGVGAFVYNKESDEILVIKEKYSINKATWKLPGGYVEPGENFEAAAKREVLEETGIQADFKCLISFRHGHDYSFGCSDIYMVAYLTPRNFEIQKCKREILECKWMKLSEFMQHPEVHANNKTFAMKTVDFLRHQMGMVVNYGSHSITKKQICVYSVENINTDTTSVE</sequence>
<reference evidence="13 14" key="1">
    <citation type="journal article" date="2010" name="Science">
        <title>Genomic comparison of the ants Camponotus floridanus and Harpegnathos saltator.</title>
        <authorList>
            <person name="Bonasio R."/>
            <person name="Zhang G."/>
            <person name="Ye C."/>
            <person name="Mutti N.S."/>
            <person name="Fang X."/>
            <person name="Qin N."/>
            <person name="Donahue G."/>
            <person name="Yang P."/>
            <person name="Li Q."/>
            <person name="Li C."/>
            <person name="Zhang P."/>
            <person name="Huang Z."/>
            <person name="Berger S.L."/>
            <person name="Reinberg D."/>
            <person name="Wang J."/>
            <person name="Liebig J."/>
        </authorList>
    </citation>
    <scope>NUCLEOTIDE SEQUENCE [LARGE SCALE GENOMIC DNA]</scope>
    <source>
        <strain evidence="13 14">R22 G/1</strain>
    </source>
</reference>
<dbReference type="PROSITE" id="PS00893">
    <property type="entry name" value="NUDIX_BOX"/>
    <property type="match status" value="1"/>
</dbReference>
<dbReference type="PRINTS" id="PR01356">
    <property type="entry name" value="GFGPROTEIN"/>
</dbReference>
<dbReference type="PANTHER" id="PTHR13994:SF13">
    <property type="entry name" value="FI03680P"/>
    <property type="match status" value="1"/>
</dbReference>
<dbReference type="PANTHER" id="PTHR13994">
    <property type="entry name" value="NUDIX HYDROLASE RELATED"/>
    <property type="match status" value="1"/>
</dbReference>
<dbReference type="InterPro" id="IPR015797">
    <property type="entry name" value="NUDIX_hydrolase-like_dom_sf"/>
</dbReference>
<keyword evidence="6 11" id="KW-0378">Hydrolase</keyword>
<proteinExistence type="inferred from homology"/>
<dbReference type="AlphaFoldDB" id="E2B6F4"/>
<evidence type="ECO:0000256" key="1">
    <source>
        <dbReference type="ARBA" id="ARBA00004123"/>
    </source>
</evidence>
<dbReference type="GO" id="GO:0035529">
    <property type="term" value="F:NADH pyrophosphatase activity"/>
    <property type="evidence" value="ECO:0007669"/>
    <property type="project" value="TreeGrafter"/>
</dbReference>
<dbReference type="InterPro" id="IPR020476">
    <property type="entry name" value="Nudix_hydrolase"/>
</dbReference>
<dbReference type="GO" id="GO:0047631">
    <property type="term" value="F:ADP-ribose diphosphatase activity"/>
    <property type="evidence" value="ECO:0007669"/>
    <property type="project" value="TreeGrafter"/>
</dbReference>
<dbReference type="OMA" id="HAHGGNF"/>
<dbReference type="OrthoDB" id="447842at2759"/>
<dbReference type="CDD" id="cd04670">
    <property type="entry name" value="NUDIX_ASFGF2_Nudt6"/>
    <property type="match status" value="1"/>
</dbReference>
<organism evidence="14">
    <name type="scientific">Harpegnathos saltator</name>
    <name type="common">Jerdon's jumping ant</name>
    <dbReference type="NCBI Taxonomy" id="610380"/>
    <lineage>
        <taxon>Eukaryota</taxon>
        <taxon>Metazoa</taxon>
        <taxon>Ecdysozoa</taxon>
        <taxon>Arthropoda</taxon>
        <taxon>Hexapoda</taxon>
        <taxon>Insecta</taxon>
        <taxon>Pterygota</taxon>
        <taxon>Neoptera</taxon>
        <taxon>Endopterygota</taxon>
        <taxon>Hymenoptera</taxon>
        <taxon>Apocrita</taxon>
        <taxon>Aculeata</taxon>
        <taxon>Formicoidea</taxon>
        <taxon>Formicidae</taxon>
        <taxon>Ponerinae</taxon>
        <taxon>Ponerini</taxon>
        <taxon>Harpegnathos</taxon>
    </lineage>
</organism>
<name>E2B6F4_HARSA</name>
<comment type="similarity">
    <text evidence="4 11">Belongs to the Nudix hydrolase family.</text>
</comment>
<evidence type="ECO:0000313" key="13">
    <source>
        <dbReference type="EMBL" id="EFN88698.1"/>
    </source>
</evidence>
<evidence type="ECO:0000256" key="9">
    <source>
        <dbReference type="ARBA" id="ARBA00057091"/>
    </source>
</evidence>
<comment type="subcellular location">
    <subcellularLocation>
        <location evidence="3">Cytoplasm</location>
    </subcellularLocation>
    <subcellularLocation>
        <location evidence="2">Mitochondrion</location>
    </subcellularLocation>
    <subcellularLocation>
        <location evidence="1">Nucleus</location>
    </subcellularLocation>
</comment>
<evidence type="ECO:0000256" key="7">
    <source>
        <dbReference type="ARBA" id="ARBA00023128"/>
    </source>
</evidence>
<accession>E2B6F4</accession>
<dbReference type="InterPro" id="IPR040618">
    <property type="entry name" value="Pre-Nudix"/>
</dbReference>
<evidence type="ECO:0000256" key="8">
    <source>
        <dbReference type="ARBA" id="ARBA00023242"/>
    </source>
</evidence>
<dbReference type="InterPro" id="IPR020084">
    <property type="entry name" value="NUDIX_hydrolase_CS"/>
</dbReference>
<keyword evidence="7" id="KW-0496">Mitochondrion</keyword>
<evidence type="ECO:0000256" key="2">
    <source>
        <dbReference type="ARBA" id="ARBA00004173"/>
    </source>
</evidence>
<dbReference type="STRING" id="610380.E2B6F4"/>